<dbReference type="EMBL" id="GL871607">
    <property type="protein sequence ID" value="EGC28530.1"/>
    <property type="molecule type" value="Genomic_DNA"/>
</dbReference>
<dbReference type="Proteomes" id="UP000001064">
    <property type="component" value="Unassembled WGS sequence"/>
</dbReference>
<evidence type="ECO:0000313" key="3">
    <source>
        <dbReference type="Proteomes" id="UP000001064"/>
    </source>
</evidence>
<feature type="compositionally biased region" description="Polar residues" evidence="1">
    <location>
        <begin position="159"/>
        <end position="168"/>
    </location>
</feature>
<proteinExistence type="predicted"/>
<organism evidence="2 3">
    <name type="scientific">Dictyostelium purpureum</name>
    <name type="common">Slime mold</name>
    <dbReference type="NCBI Taxonomy" id="5786"/>
    <lineage>
        <taxon>Eukaryota</taxon>
        <taxon>Amoebozoa</taxon>
        <taxon>Evosea</taxon>
        <taxon>Eumycetozoa</taxon>
        <taxon>Dictyostelia</taxon>
        <taxon>Dictyosteliales</taxon>
        <taxon>Dictyosteliaceae</taxon>
        <taxon>Dictyostelium</taxon>
    </lineage>
</organism>
<dbReference type="VEuPathDB" id="AmoebaDB:DICPUDRAFT_160035"/>
<accession>F1A5J8</accession>
<feature type="region of interest" description="Disordered" evidence="1">
    <location>
        <begin position="138"/>
        <end position="168"/>
    </location>
</feature>
<dbReference type="KEGG" id="dpp:DICPUDRAFT_160035"/>
<evidence type="ECO:0000256" key="1">
    <source>
        <dbReference type="SAM" id="MobiDB-lite"/>
    </source>
</evidence>
<dbReference type="RefSeq" id="XP_003294942.1">
    <property type="nucleotide sequence ID" value="XM_003294894.1"/>
</dbReference>
<gene>
    <name evidence="2" type="ORF">DICPUDRAFT_160035</name>
</gene>
<name>F1A5J8_DICPU</name>
<dbReference type="AlphaFoldDB" id="F1A5J8"/>
<keyword evidence="3" id="KW-1185">Reference proteome</keyword>
<dbReference type="OrthoDB" id="10653273at2759"/>
<feature type="compositionally biased region" description="Low complexity" evidence="1">
    <location>
        <begin position="322"/>
        <end position="356"/>
    </location>
</feature>
<dbReference type="eggNOG" id="ENOG502QXV4">
    <property type="taxonomic scope" value="Eukaryota"/>
</dbReference>
<reference evidence="3" key="1">
    <citation type="journal article" date="2011" name="Genome Biol.">
        <title>Comparative genomics of the social amoebae Dictyostelium discoideum and Dictyostelium purpureum.</title>
        <authorList>
            <consortium name="US DOE Joint Genome Institute (JGI-PGF)"/>
            <person name="Sucgang R."/>
            <person name="Kuo A."/>
            <person name="Tian X."/>
            <person name="Salerno W."/>
            <person name="Parikh A."/>
            <person name="Feasley C.L."/>
            <person name="Dalin E."/>
            <person name="Tu H."/>
            <person name="Huang E."/>
            <person name="Barry K."/>
            <person name="Lindquist E."/>
            <person name="Shapiro H."/>
            <person name="Bruce D."/>
            <person name="Schmutz J."/>
            <person name="Salamov A."/>
            <person name="Fey P."/>
            <person name="Gaudet P."/>
            <person name="Anjard C."/>
            <person name="Babu M.M."/>
            <person name="Basu S."/>
            <person name="Bushmanova Y."/>
            <person name="van der Wel H."/>
            <person name="Katoh-Kurasawa M."/>
            <person name="Dinh C."/>
            <person name="Coutinho P.M."/>
            <person name="Saito T."/>
            <person name="Elias M."/>
            <person name="Schaap P."/>
            <person name="Kay R.R."/>
            <person name="Henrissat B."/>
            <person name="Eichinger L."/>
            <person name="Rivero F."/>
            <person name="Putnam N.H."/>
            <person name="West C.M."/>
            <person name="Loomis W.F."/>
            <person name="Chisholm R.L."/>
            <person name="Shaulsky G."/>
            <person name="Strassmann J.E."/>
            <person name="Queller D.C."/>
            <person name="Kuspa A."/>
            <person name="Grigoriev I.V."/>
        </authorList>
    </citation>
    <scope>NUCLEOTIDE SEQUENCE [LARGE SCALE GENOMIC DNA]</scope>
    <source>
        <strain evidence="3">QSDP1</strain>
    </source>
</reference>
<protein>
    <submittedName>
        <fullName evidence="2">Uncharacterized protein</fullName>
    </submittedName>
</protein>
<dbReference type="InParanoid" id="F1A5J8"/>
<sequence length="442" mass="51594">MPNRSNSSIPQSIGTLQSPPPVYNALQQKDYIKIFLTFSLADFPQNIHLSLFIDPIVYFDDGQNSVIYPPIKETIHIIKKDTKISKFPRNPDPSKSTSYWKQNGEPVIAYFRVKKPNQSNYQYYCIKKKYLTFTEPKQHQSRDRHANGGVSNNSMVSNIQSDCKNSPSNKCNNANLSSENHPYKSDNNYPTAKLAIKKESNQDLYTGTHKYCHEMEFEVEESPKEDDTTIEMFKKPVEKINFDCVIKQISDFTENIISIQDLEEQLKSYQIEYIKPVHTKHNPVKTRSFVVRHYIKESEKRKKTDSKSKFNQNQNTNHSHKYNSNINNNYNSNSNNNINNNNYYNNNNNNNSNNYNTNYSNNNFTNNSSINYNTINNNVTFNNNQNVFDPFFGQPSIKQEDSNRNYMHNFHNNNFQANLFEYTSNNKNVNIYSYSGNKLLLQ</sequence>
<dbReference type="GeneID" id="10510745"/>
<feature type="region of interest" description="Disordered" evidence="1">
    <location>
        <begin position="297"/>
        <end position="356"/>
    </location>
</feature>
<evidence type="ECO:0000313" key="2">
    <source>
        <dbReference type="EMBL" id="EGC28530.1"/>
    </source>
</evidence>
<feature type="compositionally biased region" description="Low complexity" evidence="1">
    <location>
        <begin position="147"/>
        <end position="158"/>
    </location>
</feature>
<feature type="compositionally biased region" description="Basic and acidic residues" evidence="1">
    <location>
        <begin position="297"/>
        <end position="308"/>
    </location>
</feature>